<comment type="caution">
    <text evidence="1">The sequence shown here is derived from an EMBL/GenBank/DDBJ whole genome shotgun (WGS) entry which is preliminary data.</text>
</comment>
<reference evidence="1" key="1">
    <citation type="submission" date="2020-08" db="EMBL/GenBank/DDBJ databases">
        <title>Multicomponent nature underlies the extraordinary mechanical properties of spider dragline silk.</title>
        <authorList>
            <person name="Kono N."/>
            <person name="Nakamura H."/>
            <person name="Mori M."/>
            <person name="Yoshida Y."/>
            <person name="Ohtoshi R."/>
            <person name="Malay A.D."/>
            <person name="Moran D.A.P."/>
            <person name="Tomita M."/>
            <person name="Numata K."/>
            <person name="Arakawa K."/>
        </authorList>
    </citation>
    <scope>NUCLEOTIDE SEQUENCE</scope>
</reference>
<keyword evidence="2" id="KW-1185">Reference proteome</keyword>
<protein>
    <submittedName>
        <fullName evidence="1">Uncharacterized protein</fullName>
    </submittedName>
</protein>
<accession>A0A8X6T883</accession>
<name>A0A8X6T883_NEPPI</name>
<organism evidence="1 2">
    <name type="scientific">Nephila pilipes</name>
    <name type="common">Giant wood spider</name>
    <name type="synonym">Nephila maculata</name>
    <dbReference type="NCBI Taxonomy" id="299642"/>
    <lineage>
        <taxon>Eukaryota</taxon>
        <taxon>Metazoa</taxon>
        <taxon>Ecdysozoa</taxon>
        <taxon>Arthropoda</taxon>
        <taxon>Chelicerata</taxon>
        <taxon>Arachnida</taxon>
        <taxon>Araneae</taxon>
        <taxon>Araneomorphae</taxon>
        <taxon>Entelegynae</taxon>
        <taxon>Araneoidea</taxon>
        <taxon>Nephilidae</taxon>
        <taxon>Nephila</taxon>
    </lineage>
</organism>
<dbReference type="AlphaFoldDB" id="A0A8X6T883"/>
<evidence type="ECO:0000313" key="1">
    <source>
        <dbReference type="EMBL" id="GFS86938.1"/>
    </source>
</evidence>
<sequence>MQSSRRYKKDNLYPTAVVEAVLMSILSLTEKVLLKKLFYENSKNSTVALHTYRWKLGMLDDKESKTCPELKKVIQKFEAISSLVSSPRSGRPSTPSSVA</sequence>
<dbReference type="Proteomes" id="UP000887013">
    <property type="component" value="Unassembled WGS sequence"/>
</dbReference>
<gene>
    <name evidence="1" type="ORF">NPIL_464221</name>
</gene>
<dbReference type="EMBL" id="BMAW01052681">
    <property type="protein sequence ID" value="GFS86938.1"/>
    <property type="molecule type" value="Genomic_DNA"/>
</dbReference>
<evidence type="ECO:0000313" key="2">
    <source>
        <dbReference type="Proteomes" id="UP000887013"/>
    </source>
</evidence>
<proteinExistence type="predicted"/>